<organism evidence="1 2">
    <name type="scientific">Pseudacidovorax intermedius</name>
    <dbReference type="NCBI Taxonomy" id="433924"/>
    <lineage>
        <taxon>Bacteria</taxon>
        <taxon>Pseudomonadati</taxon>
        <taxon>Pseudomonadota</taxon>
        <taxon>Betaproteobacteria</taxon>
        <taxon>Burkholderiales</taxon>
        <taxon>Comamonadaceae</taxon>
        <taxon>Pseudacidovorax</taxon>
    </lineage>
</organism>
<protein>
    <submittedName>
        <fullName evidence="1">SdrD B-like protein</fullName>
    </submittedName>
</protein>
<evidence type="ECO:0000313" key="2">
    <source>
        <dbReference type="Proteomes" id="UP000255265"/>
    </source>
</evidence>
<dbReference type="AlphaFoldDB" id="A0A370FBU9"/>
<proteinExistence type="predicted"/>
<comment type="caution">
    <text evidence="1">The sequence shown here is derived from an EMBL/GenBank/DDBJ whole genome shotgun (WGS) entry which is preliminary data.</text>
</comment>
<evidence type="ECO:0000313" key="1">
    <source>
        <dbReference type="EMBL" id="RDI21258.1"/>
    </source>
</evidence>
<dbReference type="Proteomes" id="UP000255265">
    <property type="component" value="Unassembled WGS sequence"/>
</dbReference>
<sequence length="701" mass="75444">MSRFEAEQARLRAQLERAPQAYVDRVMDESVLDSADTATAPVGGELAGVRSWVVESRAGWANSDDSGASLHAFEAGIHAEYRREMLNFGDLSFQFDGRGANGDSQSGLFGLGSLGQSTHASGDRLTLRMTGVPLTSRRFADIALGDFYAERTDGLQRYERLAFGSSPLRGASVRLFDADGELRLGGGLRGWLVGSPYPGFERSQGSKSWIAMTRRVDGDGFAAFQIEQANNVPAFYYDGWRGQGSGSKDVRSFAASVGRNNWPLRDGEPRGRLTLIASRVQSSTPDVAQGSSVGLFAEGAVRLGSYRHTASLFVARPNLHFGDTSLATGTSGGHWRVDYTSARLSWGGGVDLDRGPQEAYQSGTERSRRAFSLNGQYLLDRDSAIGGSFSAAVLHQQGGTNFGSNWNAEASTPSSTQKSFLASWYGQSRFFGLPRSRLTLTVQRNRSVAADSDTATGQELVWEQDWFDARASNGGREFTTLIGYARDESGGVVRHYPTAGAQFRGRLAGTVEVQGNLRYTSRTGGLYTSRGLSGSLSLEQSLAAGWRVGATLSLNQARTALVRTLADTAQVYRSNEKTLQLYLRWQGQSGQPFAPIGDRAAGAGSGDIEGQVFLDANRDGIQQPGEALAAGVEVVLDGRFRTVTDRNGRFEFRLVAVGRHRLSVTPESIPLPWVDSGYGAGVEVPLRGTGSVTLALVRGTP</sequence>
<dbReference type="EMBL" id="QQAV01000009">
    <property type="protein sequence ID" value="RDI21258.1"/>
    <property type="molecule type" value="Genomic_DNA"/>
</dbReference>
<dbReference type="RefSeq" id="WP_017761481.1">
    <property type="nucleotide sequence ID" value="NZ_QQAV01000009.1"/>
</dbReference>
<name>A0A370FBU9_9BURK</name>
<keyword evidence="2" id="KW-1185">Reference proteome</keyword>
<dbReference type="Gene3D" id="2.60.40.10">
    <property type="entry name" value="Immunoglobulins"/>
    <property type="match status" value="1"/>
</dbReference>
<gene>
    <name evidence="1" type="ORF">DFR41_10954</name>
</gene>
<reference evidence="1 2" key="1">
    <citation type="submission" date="2018-07" db="EMBL/GenBank/DDBJ databases">
        <title>Genomic Encyclopedia of Type Strains, Phase IV (KMG-IV): sequencing the most valuable type-strain genomes for metagenomic binning, comparative biology and taxonomic classification.</title>
        <authorList>
            <person name="Goeker M."/>
        </authorList>
    </citation>
    <scope>NUCLEOTIDE SEQUENCE [LARGE SCALE GENOMIC DNA]</scope>
    <source>
        <strain evidence="1 2">DSM 21352</strain>
    </source>
</reference>
<dbReference type="InterPro" id="IPR013783">
    <property type="entry name" value="Ig-like_fold"/>
</dbReference>
<accession>A0A370FBU9</accession>
<dbReference type="SUPFAM" id="SSF117074">
    <property type="entry name" value="Hypothetical protein PA1324"/>
    <property type="match status" value="1"/>
</dbReference>